<protein>
    <recommendedName>
        <fullName evidence="3">Butirosin biosynthesis protein H N-terminal domain-containing protein</fullName>
    </recommendedName>
</protein>
<keyword evidence="2" id="KW-1185">Reference proteome</keyword>
<accession>A0ABR8PY22</accession>
<gene>
    <name evidence="1" type="ORF">H9661_17085</name>
</gene>
<name>A0ABR8PY22_9CLOT</name>
<dbReference type="EMBL" id="JACSRA010000034">
    <property type="protein sequence ID" value="MBD7913069.1"/>
    <property type="molecule type" value="Genomic_DNA"/>
</dbReference>
<proteinExistence type="predicted"/>
<comment type="caution">
    <text evidence="1">The sequence shown here is derived from an EMBL/GenBank/DDBJ whole genome shotgun (WGS) entry which is preliminary data.</text>
</comment>
<reference evidence="1 2" key="1">
    <citation type="submission" date="2020-08" db="EMBL/GenBank/DDBJ databases">
        <title>A Genomic Blueprint of the Chicken Gut Microbiome.</title>
        <authorList>
            <person name="Gilroy R."/>
            <person name="Ravi A."/>
            <person name="Getino M."/>
            <person name="Pursley I."/>
            <person name="Horton D.L."/>
            <person name="Alikhan N.-F."/>
            <person name="Baker D."/>
            <person name="Gharbi K."/>
            <person name="Hall N."/>
            <person name="Watson M."/>
            <person name="Adriaenssens E.M."/>
            <person name="Foster-Nyarko E."/>
            <person name="Jarju S."/>
            <person name="Secka A."/>
            <person name="Antonio M."/>
            <person name="Oren A."/>
            <person name="Chaudhuri R."/>
            <person name="La Ragione R.M."/>
            <person name="Hildebrand F."/>
            <person name="Pallen M.J."/>
        </authorList>
    </citation>
    <scope>NUCLEOTIDE SEQUENCE [LARGE SCALE GENOMIC DNA]</scope>
    <source>
        <strain evidence="1 2">Sa3CVN1</strain>
    </source>
</reference>
<dbReference type="Proteomes" id="UP000627781">
    <property type="component" value="Unassembled WGS sequence"/>
</dbReference>
<organism evidence="1 2">
    <name type="scientific">Clostridium cibarium</name>
    <dbReference type="NCBI Taxonomy" id="2762247"/>
    <lineage>
        <taxon>Bacteria</taxon>
        <taxon>Bacillati</taxon>
        <taxon>Bacillota</taxon>
        <taxon>Clostridia</taxon>
        <taxon>Eubacteriales</taxon>
        <taxon>Clostridiaceae</taxon>
        <taxon>Clostridium</taxon>
    </lineage>
</organism>
<sequence length="331" mass="39762">MGKRELKQIQPFDDIFYRHCYYNPLLTALRYYGKDVTPFIVNDVNVYKIKKKNESKCNVQFYSRYVGVKKDDEILSELGIEVKNHLYTTDIITTIIQSINEDIPLIIYADAYYCKHYELFYKNSHHKHFMLVFGYDEELNIFKIVDVNNEHISVKNIKFETLKTAYEGYYKFLQMKSDDVNYSQVILKENCSNKLNHNYISVFRSNMLKNKELMLNNTEVLKHINSNLNEILAEESGIDKNINELLESFFFIIVIKKTEKYRIQKLFGDEFFLVDPLDKIIKEWEKIKIKIIKYNSIRNIKVKTMFNHINKIYVLESYYNKELFNYIEKIK</sequence>
<evidence type="ECO:0000313" key="1">
    <source>
        <dbReference type="EMBL" id="MBD7913069.1"/>
    </source>
</evidence>
<evidence type="ECO:0008006" key="3">
    <source>
        <dbReference type="Google" id="ProtNLM"/>
    </source>
</evidence>
<evidence type="ECO:0000313" key="2">
    <source>
        <dbReference type="Proteomes" id="UP000627781"/>
    </source>
</evidence>
<dbReference type="RefSeq" id="WP_191769990.1">
    <property type="nucleotide sequence ID" value="NZ_JACSRA010000034.1"/>
</dbReference>